<dbReference type="PANTHER" id="PTHR30408:SF12">
    <property type="entry name" value="TYPE I RESTRICTION ENZYME MJAVIII SPECIFICITY SUBUNIT"/>
    <property type="match status" value="1"/>
</dbReference>
<organism evidence="5 6">
    <name type="scientific">Ruminococcus albus 8</name>
    <dbReference type="NCBI Taxonomy" id="246199"/>
    <lineage>
        <taxon>Bacteria</taxon>
        <taxon>Bacillati</taxon>
        <taxon>Bacillota</taxon>
        <taxon>Clostridia</taxon>
        <taxon>Eubacteriales</taxon>
        <taxon>Oscillospiraceae</taxon>
        <taxon>Ruminococcus</taxon>
    </lineage>
</organism>
<sequence length="248" mass="28504">MSKLGECLTIKHGWAFKGEFFAESGEQSILTPGNFYEAGGFKYNDERERYYTGEYPHEYLCKKGDLIVAMTEQAAGLLGSTAIVPKDNRYLHNQRIGLITCDEKHITKMFAYYLFMTKSVREQISRTSSGTKVKHTSPEKIYDVEVSLPDIPTQKKIAHFLWTIDCKIRNNIQINDNLQHQLKLLYDYWFTQFDFPDENGKPYRASGGTMVWCDELQREIPKGWKVSTLSDIAVLQAKSVIPQEGTAY</sequence>
<dbReference type="eggNOG" id="COG0732">
    <property type="taxonomic scope" value="Bacteria"/>
</dbReference>
<accession>E9S8N1</accession>
<dbReference type="EMBL" id="ADKM02000028">
    <property type="protein sequence ID" value="EGC04365.1"/>
    <property type="molecule type" value="Genomic_DNA"/>
</dbReference>
<evidence type="ECO:0000256" key="1">
    <source>
        <dbReference type="ARBA" id="ARBA00010923"/>
    </source>
</evidence>
<dbReference type="Gene3D" id="1.10.287.1120">
    <property type="entry name" value="Bipartite methylase S protein"/>
    <property type="match status" value="1"/>
</dbReference>
<dbReference type="SUPFAM" id="SSF116734">
    <property type="entry name" value="DNA methylase specificity domain"/>
    <property type="match status" value="1"/>
</dbReference>
<feature type="non-terminal residue" evidence="5">
    <location>
        <position position="248"/>
    </location>
</feature>
<keyword evidence="6" id="KW-1185">Reference proteome</keyword>
<dbReference type="GO" id="GO:0009307">
    <property type="term" value="P:DNA restriction-modification system"/>
    <property type="evidence" value="ECO:0007669"/>
    <property type="project" value="UniProtKB-KW"/>
</dbReference>
<dbReference type="InterPro" id="IPR052021">
    <property type="entry name" value="Type-I_RS_S_subunit"/>
</dbReference>
<dbReference type="Proteomes" id="UP000004259">
    <property type="component" value="Unassembled WGS sequence"/>
</dbReference>
<evidence type="ECO:0000313" key="6">
    <source>
        <dbReference type="Proteomes" id="UP000004259"/>
    </source>
</evidence>
<dbReference type="PANTHER" id="PTHR30408">
    <property type="entry name" value="TYPE-1 RESTRICTION ENZYME ECOKI SPECIFICITY PROTEIN"/>
    <property type="match status" value="1"/>
</dbReference>
<reference evidence="5 6" key="1">
    <citation type="submission" date="2011-02" db="EMBL/GenBank/DDBJ databases">
        <authorList>
            <person name="Nelson K.E."/>
            <person name="Sutton G."/>
            <person name="Torralba M."/>
            <person name="Durkin S."/>
            <person name="Harkins D."/>
            <person name="Montgomery R."/>
            <person name="Ziemer C."/>
            <person name="Klaassens E."/>
            <person name="Ocuiv P."/>
            <person name="Morrison M."/>
        </authorList>
    </citation>
    <scope>NUCLEOTIDE SEQUENCE [LARGE SCALE GENOMIC DNA]</scope>
    <source>
        <strain evidence="5 6">8</strain>
    </source>
</reference>
<gene>
    <name evidence="5" type="ORF">CUS_4334</name>
</gene>
<feature type="domain" description="Type I restriction modification DNA specificity" evidence="4">
    <location>
        <begin position="2"/>
        <end position="178"/>
    </location>
</feature>
<dbReference type="AlphaFoldDB" id="E9S8N1"/>
<dbReference type="InterPro" id="IPR000055">
    <property type="entry name" value="Restrct_endonuc_typeI_TRD"/>
</dbReference>
<evidence type="ECO:0000259" key="4">
    <source>
        <dbReference type="Pfam" id="PF01420"/>
    </source>
</evidence>
<dbReference type="Gene3D" id="3.90.220.20">
    <property type="entry name" value="DNA methylase specificity domains"/>
    <property type="match status" value="1"/>
</dbReference>
<comment type="similarity">
    <text evidence="1">Belongs to the type-I restriction system S methylase family.</text>
</comment>
<name>E9S8N1_RUMAL</name>
<dbReference type="Pfam" id="PF01420">
    <property type="entry name" value="Methylase_S"/>
    <property type="match status" value="1"/>
</dbReference>
<dbReference type="InterPro" id="IPR044946">
    <property type="entry name" value="Restrct_endonuc_typeI_TRD_sf"/>
</dbReference>
<dbReference type="CDD" id="cd17278">
    <property type="entry name" value="RMtype1_S_LdeBORF1052P-TRD2-CR2"/>
    <property type="match status" value="1"/>
</dbReference>
<dbReference type="RefSeq" id="WP_002847337.1">
    <property type="nucleotide sequence ID" value="NZ_ADKM02000028.1"/>
</dbReference>
<comment type="caution">
    <text evidence="5">The sequence shown here is derived from an EMBL/GenBank/DDBJ whole genome shotgun (WGS) entry which is preliminary data.</text>
</comment>
<evidence type="ECO:0000313" key="5">
    <source>
        <dbReference type="EMBL" id="EGC04365.1"/>
    </source>
</evidence>
<dbReference type="GO" id="GO:0003677">
    <property type="term" value="F:DNA binding"/>
    <property type="evidence" value="ECO:0007669"/>
    <property type="project" value="UniProtKB-KW"/>
</dbReference>
<protein>
    <submittedName>
        <fullName evidence="5">Type I restriction modification DNA specificity domain protein</fullName>
    </submittedName>
</protein>
<keyword evidence="2" id="KW-0680">Restriction system</keyword>
<dbReference type="STRING" id="246199.CUS_4334"/>
<evidence type="ECO:0000256" key="2">
    <source>
        <dbReference type="ARBA" id="ARBA00022747"/>
    </source>
</evidence>
<proteinExistence type="inferred from homology"/>
<evidence type="ECO:0000256" key="3">
    <source>
        <dbReference type="ARBA" id="ARBA00023125"/>
    </source>
</evidence>
<keyword evidence="3" id="KW-0238">DNA-binding</keyword>